<evidence type="ECO:0000256" key="1">
    <source>
        <dbReference type="SAM" id="Phobius"/>
    </source>
</evidence>
<keyword evidence="1" id="KW-0472">Membrane</keyword>
<keyword evidence="1" id="KW-0812">Transmembrane</keyword>
<sequence>MNKMKELIKKLNTNSLYLGFKKGYNLSILPEKIEKIYSLIFVRILRVIGGISFLLVLTSKYLMFPLYLQKVILILGIIQSLQMLIIFIIKIIYGIYTRPLFYII</sequence>
<proteinExistence type="predicted"/>
<feature type="transmembrane region" description="Helical" evidence="1">
    <location>
        <begin position="71"/>
        <end position="96"/>
    </location>
</feature>
<reference evidence="2" key="1">
    <citation type="submission" date="2016-12" db="EMBL/GenBank/DDBJ databases">
        <title>Complete mitochondrial genome of the wood-decaying fungus Fomitopsis palustris.</title>
        <authorList>
            <person name="Tanaka Y."/>
            <person name="Suzuki T."/>
            <person name="Iigo M."/>
            <person name="Kurokura T."/>
            <person name="Toyama F."/>
            <person name="Dohra H."/>
            <person name="Konno N."/>
        </authorList>
    </citation>
    <scope>NUCLEOTIDE SEQUENCE</scope>
    <source>
        <strain evidence="2">FFPRI 0507</strain>
    </source>
</reference>
<gene>
    <name evidence="2" type="primary">orf104</name>
</gene>
<dbReference type="GeneID" id="32232953"/>
<evidence type="ECO:0000313" key="2">
    <source>
        <dbReference type="EMBL" id="BAX08575.1"/>
    </source>
</evidence>
<organism evidence="2">
    <name type="scientific">Fomitopsis palustris</name>
    <dbReference type="NCBI Taxonomy" id="2870670"/>
    <lineage>
        <taxon>Eukaryota</taxon>
        <taxon>Fungi</taxon>
        <taxon>Dikarya</taxon>
        <taxon>Basidiomycota</taxon>
        <taxon>Agaricomycotina</taxon>
        <taxon>Agaricomycetes</taxon>
        <taxon>Polyporales</taxon>
        <taxon>Fomitopsis</taxon>
    </lineage>
</organism>
<feature type="transmembrane region" description="Helical" evidence="1">
    <location>
        <begin position="36"/>
        <end position="59"/>
    </location>
</feature>
<dbReference type="RefSeq" id="YP_009355780.1">
    <property type="nucleotide sequence ID" value="NC_034349.1"/>
</dbReference>
<geneLocation type="mitochondrion" evidence="2"/>
<accession>A0A1V1FWW3</accession>
<dbReference type="EMBL" id="AP017926">
    <property type="protein sequence ID" value="BAX08575.1"/>
    <property type="molecule type" value="Genomic_DNA"/>
</dbReference>
<name>A0A1V1FWW3_9APHY</name>
<keyword evidence="1" id="KW-1133">Transmembrane helix</keyword>
<dbReference type="AlphaFoldDB" id="A0A1V1FWW3"/>
<protein>
    <submittedName>
        <fullName evidence="2">Uncharacterized protein</fullName>
    </submittedName>
</protein>
<keyword evidence="2" id="KW-0496">Mitochondrion</keyword>